<feature type="region of interest" description="Disordered" evidence="1">
    <location>
        <begin position="1"/>
        <end position="31"/>
    </location>
</feature>
<feature type="compositionally biased region" description="Polar residues" evidence="1">
    <location>
        <begin position="130"/>
        <end position="147"/>
    </location>
</feature>
<organism evidence="2 3">
    <name type="scientific">Roridomyces roridus</name>
    <dbReference type="NCBI Taxonomy" id="1738132"/>
    <lineage>
        <taxon>Eukaryota</taxon>
        <taxon>Fungi</taxon>
        <taxon>Dikarya</taxon>
        <taxon>Basidiomycota</taxon>
        <taxon>Agaricomycotina</taxon>
        <taxon>Agaricomycetes</taxon>
        <taxon>Agaricomycetidae</taxon>
        <taxon>Agaricales</taxon>
        <taxon>Marasmiineae</taxon>
        <taxon>Mycenaceae</taxon>
        <taxon>Roridomyces</taxon>
    </lineage>
</organism>
<feature type="region of interest" description="Disordered" evidence="1">
    <location>
        <begin position="332"/>
        <end position="357"/>
    </location>
</feature>
<dbReference type="EMBL" id="JARKIF010000015">
    <property type="protein sequence ID" value="KAJ7622102.1"/>
    <property type="molecule type" value="Genomic_DNA"/>
</dbReference>
<evidence type="ECO:0000256" key="1">
    <source>
        <dbReference type="SAM" id="MobiDB-lite"/>
    </source>
</evidence>
<sequence length="357" mass="39511">MARKKRTADDTPVDPAGKENTAPAPGTPSKKSPCWWDEMFLGAEMMQKKRIESPCRAVRVPPPTLLLAAEGAARWKLEVTILPAPPFDKLVGPGPIVLPSRRPLMRCPMPILYILVTRNPHRRVSRARSSDTPTKSDVAMESNTRASTRTCTKQILEARRECLVIEGQMHQMGIKANLGQPPSRRSPGFWSNMLATKQWRRRWERIPRSVFGHKKDTGQKRFHPKRIGKGIQASVSKPSAKMNNRDSISSVRPQSHINLLLWAIASAWQSESGGVETRGKAQGIVAARQRKLRVRQRSDGEIKASSGTHKRRAAAVNGAVNGWSWRVAVSPPLTAGEDRNPSAPLAGGEANRSMFKA</sequence>
<dbReference type="Proteomes" id="UP001221142">
    <property type="component" value="Unassembled WGS sequence"/>
</dbReference>
<gene>
    <name evidence="2" type="ORF">FB45DRAFT_1090738</name>
</gene>
<feature type="region of interest" description="Disordered" evidence="1">
    <location>
        <begin position="124"/>
        <end position="147"/>
    </location>
</feature>
<evidence type="ECO:0000313" key="2">
    <source>
        <dbReference type="EMBL" id="KAJ7622102.1"/>
    </source>
</evidence>
<proteinExistence type="predicted"/>
<protein>
    <submittedName>
        <fullName evidence="2">Uncharacterized protein</fullName>
    </submittedName>
</protein>
<name>A0AAD7BI76_9AGAR</name>
<evidence type="ECO:0000313" key="3">
    <source>
        <dbReference type="Proteomes" id="UP001221142"/>
    </source>
</evidence>
<dbReference type="AlphaFoldDB" id="A0AAD7BI76"/>
<accession>A0AAD7BI76</accession>
<keyword evidence="3" id="KW-1185">Reference proteome</keyword>
<comment type="caution">
    <text evidence="2">The sequence shown here is derived from an EMBL/GenBank/DDBJ whole genome shotgun (WGS) entry which is preliminary data.</text>
</comment>
<reference evidence="2" key="1">
    <citation type="submission" date="2023-03" db="EMBL/GenBank/DDBJ databases">
        <title>Massive genome expansion in bonnet fungi (Mycena s.s.) driven by repeated elements and novel gene families across ecological guilds.</title>
        <authorList>
            <consortium name="Lawrence Berkeley National Laboratory"/>
            <person name="Harder C.B."/>
            <person name="Miyauchi S."/>
            <person name="Viragh M."/>
            <person name="Kuo A."/>
            <person name="Thoen E."/>
            <person name="Andreopoulos B."/>
            <person name="Lu D."/>
            <person name="Skrede I."/>
            <person name="Drula E."/>
            <person name="Henrissat B."/>
            <person name="Morin E."/>
            <person name="Kohler A."/>
            <person name="Barry K."/>
            <person name="LaButti K."/>
            <person name="Morin E."/>
            <person name="Salamov A."/>
            <person name="Lipzen A."/>
            <person name="Mereny Z."/>
            <person name="Hegedus B."/>
            <person name="Baldrian P."/>
            <person name="Stursova M."/>
            <person name="Weitz H."/>
            <person name="Taylor A."/>
            <person name="Grigoriev I.V."/>
            <person name="Nagy L.G."/>
            <person name="Martin F."/>
            <person name="Kauserud H."/>
        </authorList>
    </citation>
    <scope>NUCLEOTIDE SEQUENCE</scope>
    <source>
        <strain evidence="2">9284</strain>
    </source>
</reference>